<evidence type="ECO:0000256" key="2">
    <source>
        <dbReference type="ARBA" id="ARBA00023002"/>
    </source>
</evidence>
<proteinExistence type="inferred from homology"/>
<keyword evidence="6" id="KW-1185">Reference proteome</keyword>
<dbReference type="InterPro" id="IPR057326">
    <property type="entry name" value="KR_dom"/>
</dbReference>
<dbReference type="CDD" id="cd05233">
    <property type="entry name" value="SDR_c"/>
    <property type="match status" value="1"/>
</dbReference>
<dbReference type="SMART" id="SM00822">
    <property type="entry name" value="PKS_KR"/>
    <property type="match status" value="1"/>
</dbReference>
<dbReference type="SUPFAM" id="SSF51735">
    <property type="entry name" value="NAD(P)-binding Rossmann-fold domains"/>
    <property type="match status" value="1"/>
</dbReference>
<evidence type="ECO:0000313" key="6">
    <source>
        <dbReference type="Proteomes" id="UP000321685"/>
    </source>
</evidence>
<evidence type="ECO:0000256" key="3">
    <source>
        <dbReference type="RuleBase" id="RU000363"/>
    </source>
</evidence>
<dbReference type="PRINTS" id="PR00081">
    <property type="entry name" value="GDHRDH"/>
</dbReference>
<dbReference type="GO" id="GO:0016020">
    <property type="term" value="C:membrane"/>
    <property type="evidence" value="ECO:0007669"/>
    <property type="project" value="TreeGrafter"/>
</dbReference>
<dbReference type="PRINTS" id="PR00080">
    <property type="entry name" value="SDRFAMILY"/>
</dbReference>
<gene>
    <name evidence="5" type="ORF">PSU4_08920</name>
</gene>
<dbReference type="Pfam" id="PF00106">
    <property type="entry name" value="adh_short"/>
    <property type="match status" value="1"/>
</dbReference>
<feature type="domain" description="Ketoreductase" evidence="4">
    <location>
        <begin position="3"/>
        <end position="174"/>
    </location>
</feature>
<dbReference type="InterPro" id="IPR002347">
    <property type="entry name" value="SDR_fam"/>
</dbReference>
<name>A0A511DG19_9PSEU</name>
<organism evidence="5 6">
    <name type="scientific">Pseudonocardia sulfidoxydans NBRC 16205</name>
    <dbReference type="NCBI Taxonomy" id="1223511"/>
    <lineage>
        <taxon>Bacteria</taxon>
        <taxon>Bacillati</taxon>
        <taxon>Actinomycetota</taxon>
        <taxon>Actinomycetes</taxon>
        <taxon>Pseudonocardiales</taxon>
        <taxon>Pseudonocardiaceae</taxon>
        <taxon>Pseudonocardia</taxon>
    </lineage>
</organism>
<dbReference type="Proteomes" id="UP000321685">
    <property type="component" value="Unassembled WGS sequence"/>
</dbReference>
<dbReference type="AlphaFoldDB" id="A0A511DG19"/>
<dbReference type="PANTHER" id="PTHR44196:SF1">
    <property type="entry name" value="DEHYDROGENASE_REDUCTASE SDR FAMILY MEMBER 7B"/>
    <property type="match status" value="1"/>
</dbReference>
<dbReference type="Gene3D" id="3.40.50.720">
    <property type="entry name" value="NAD(P)-binding Rossmann-like Domain"/>
    <property type="match status" value="1"/>
</dbReference>
<dbReference type="PROSITE" id="PS00061">
    <property type="entry name" value="ADH_SHORT"/>
    <property type="match status" value="1"/>
</dbReference>
<comment type="similarity">
    <text evidence="1 3">Belongs to the short-chain dehydrogenases/reductases (SDR) family.</text>
</comment>
<keyword evidence="2" id="KW-0560">Oxidoreductase</keyword>
<dbReference type="PANTHER" id="PTHR44196">
    <property type="entry name" value="DEHYDROGENASE/REDUCTASE SDR FAMILY MEMBER 7B"/>
    <property type="match status" value="1"/>
</dbReference>
<dbReference type="EMBL" id="BJVJ01000005">
    <property type="protein sequence ID" value="GEL21938.1"/>
    <property type="molecule type" value="Genomic_DNA"/>
</dbReference>
<accession>A0A511DG19</accession>
<dbReference type="InterPro" id="IPR036291">
    <property type="entry name" value="NAD(P)-bd_dom_sf"/>
</dbReference>
<evidence type="ECO:0000259" key="4">
    <source>
        <dbReference type="SMART" id="SM00822"/>
    </source>
</evidence>
<dbReference type="RefSeq" id="WP_147102649.1">
    <property type="nucleotide sequence ID" value="NZ_BJVJ01000005.1"/>
</dbReference>
<protein>
    <submittedName>
        <fullName evidence="5">Oxidoreductase</fullName>
    </submittedName>
</protein>
<sequence>MTGTALVTGGSSGIGAAVALRLADAGYDVVVTGRDPGRLDTVAAACGGRAVVADLATPEGVETVRAAADGRVRLLVHGAGLGWAGPVHDTPPATADQMLAVNLAAPIRLTSALLPTLRTLDGHVVFVASVAAIGVGGEAVYSATKAGLRGFADAVRLESGVRVTTILPGAVDTPYFARRGTPYHRAFPRPVSADRVAAAVVDAVAHNRSEVFVPRWLTLGSRAHGAIPATFARLSRRFDPK</sequence>
<dbReference type="GO" id="GO:0016491">
    <property type="term" value="F:oxidoreductase activity"/>
    <property type="evidence" value="ECO:0007669"/>
    <property type="project" value="UniProtKB-KW"/>
</dbReference>
<dbReference type="OrthoDB" id="5178125at2"/>
<reference evidence="5 6" key="1">
    <citation type="submission" date="2019-07" db="EMBL/GenBank/DDBJ databases">
        <title>Whole genome shotgun sequence of Pseudonocardia sulfidoxydans NBRC 16205.</title>
        <authorList>
            <person name="Hosoyama A."/>
            <person name="Uohara A."/>
            <person name="Ohji S."/>
            <person name="Ichikawa N."/>
        </authorList>
    </citation>
    <scope>NUCLEOTIDE SEQUENCE [LARGE SCALE GENOMIC DNA]</scope>
    <source>
        <strain evidence="5 6">NBRC 16205</strain>
    </source>
</reference>
<dbReference type="InterPro" id="IPR020904">
    <property type="entry name" value="Sc_DH/Rdtase_CS"/>
</dbReference>
<comment type="caution">
    <text evidence="5">The sequence shown here is derived from an EMBL/GenBank/DDBJ whole genome shotgun (WGS) entry which is preliminary data.</text>
</comment>
<evidence type="ECO:0000256" key="1">
    <source>
        <dbReference type="ARBA" id="ARBA00006484"/>
    </source>
</evidence>
<evidence type="ECO:0000313" key="5">
    <source>
        <dbReference type="EMBL" id="GEL21938.1"/>
    </source>
</evidence>